<name>A0A482XC56_LAOST</name>
<organism evidence="2 3">
    <name type="scientific">Laodelphax striatellus</name>
    <name type="common">Small brown planthopper</name>
    <name type="synonym">Delphax striatella</name>
    <dbReference type="NCBI Taxonomy" id="195883"/>
    <lineage>
        <taxon>Eukaryota</taxon>
        <taxon>Metazoa</taxon>
        <taxon>Ecdysozoa</taxon>
        <taxon>Arthropoda</taxon>
        <taxon>Hexapoda</taxon>
        <taxon>Insecta</taxon>
        <taxon>Pterygota</taxon>
        <taxon>Neoptera</taxon>
        <taxon>Paraneoptera</taxon>
        <taxon>Hemiptera</taxon>
        <taxon>Auchenorrhyncha</taxon>
        <taxon>Fulgoroidea</taxon>
        <taxon>Delphacidae</taxon>
        <taxon>Criomorphinae</taxon>
        <taxon>Laodelphax</taxon>
    </lineage>
</organism>
<accession>A0A482XC56</accession>
<keyword evidence="3" id="KW-1185">Reference proteome</keyword>
<dbReference type="EMBL" id="QKKF02013937">
    <property type="protein sequence ID" value="RZF42871.1"/>
    <property type="molecule type" value="Genomic_DNA"/>
</dbReference>
<comment type="caution">
    <text evidence="2">The sequence shown here is derived from an EMBL/GenBank/DDBJ whole genome shotgun (WGS) entry which is preliminary data.</text>
</comment>
<evidence type="ECO:0000256" key="1">
    <source>
        <dbReference type="SAM" id="MobiDB-lite"/>
    </source>
</evidence>
<protein>
    <submittedName>
        <fullName evidence="2">Uncharacterized protein</fullName>
    </submittedName>
</protein>
<feature type="compositionally biased region" description="Basic and acidic residues" evidence="1">
    <location>
        <begin position="109"/>
        <end position="119"/>
    </location>
</feature>
<dbReference type="InParanoid" id="A0A482XC56"/>
<dbReference type="AlphaFoldDB" id="A0A482XC56"/>
<sequence length="119" mass="13074">MGVERALSDGQSFDLVDVRQMRDWILSERTPNGLGQAPTSTLQAIVWSQTPTLSHCDSLTDRETLTCPGPGNGRSIGKTHLSPRVLLGKLEPFSCSERRPTISGMESRQPIHDSQDSLQ</sequence>
<feature type="region of interest" description="Disordered" evidence="1">
    <location>
        <begin position="96"/>
        <end position="119"/>
    </location>
</feature>
<evidence type="ECO:0000313" key="3">
    <source>
        <dbReference type="Proteomes" id="UP000291343"/>
    </source>
</evidence>
<gene>
    <name evidence="2" type="ORF">LSTR_LSTR003695</name>
</gene>
<proteinExistence type="predicted"/>
<reference evidence="2 3" key="1">
    <citation type="journal article" date="2017" name="Gigascience">
        <title>Genome sequence of the small brown planthopper, Laodelphax striatellus.</title>
        <authorList>
            <person name="Zhu J."/>
            <person name="Jiang F."/>
            <person name="Wang X."/>
            <person name="Yang P."/>
            <person name="Bao Y."/>
            <person name="Zhao W."/>
            <person name="Wang W."/>
            <person name="Lu H."/>
            <person name="Wang Q."/>
            <person name="Cui N."/>
            <person name="Li J."/>
            <person name="Chen X."/>
            <person name="Luo L."/>
            <person name="Yu J."/>
            <person name="Kang L."/>
            <person name="Cui F."/>
        </authorList>
    </citation>
    <scope>NUCLEOTIDE SEQUENCE [LARGE SCALE GENOMIC DNA]</scope>
    <source>
        <strain evidence="2">Lst14</strain>
    </source>
</reference>
<evidence type="ECO:0000313" key="2">
    <source>
        <dbReference type="EMBL" id="RZF42871.1"/>
    </source>
</evidence>
<dbReference type="Proteomes" id="UP000291343">
    <property type="component" value="Unassembled WGS sequence"/>
</dbReference>